<name>A0A1E1MJV8_RHYSE</name>
<dbReference type="Proteomes" id="UP000177625">
    <property type="component" value="Unassembled WGS sequence"/>
</dbReference>
<keyword evidence="3" id="KW-1185">Reference proteome</keyword>
<feature type="region of interest" description="Disordered" evidence="1">
    <location>
        <begin position="1"/>
        <end position="44"/>
    </location>
</feature>
<evidence type="ECO:0000313" key="3">
    <source>
        <dbReference type="Proteomes" id="UP000177625"/>
    </source>
</evidence>
<gene>
    <name evidence="2" type="ORF">RSE6_10202</name>
</gene>
<feature type="compositionally biased region" description="Low complexity" evidence="1">
    <location>
        <begin position="27"/>
        <end position="44"/>
    </location>
</feature>
<sequence>MSHLPPPSSANASPSLSAPQLLPPSPAKKLQSLSPRPSSSSSLLEIITVPLPDPDNVNIEGEEIHRLPEARGQHGSLEHQDTFKLRFPGSAYIRQGGRDCPRTGILIGFRLSQ</sequence>
<evidence type="ECO:0000256" key="1">
    <source>
        <dbReference type="SAM" id="MobiDB-lite"/>
    </source>
</evidence>
<evidence type="ECO:0000313" key="2">
    <source>
        <dbReference type="EMBL" id="CZT49369.1"/>
    </source>
</evidence>
<proteinExistence type="predicted"/>
<feature type="compositionally biased region" description="Low complexity" evidence="1">
    <location>
        <begin position="9"/>
        <end position="20"/>
    </location>
</feature>
<accession>A0A1E1MJV8</accession>
<reference evidence="3" key="1">
    <citation type="submission" date="2016-03" db="EMBL/GenBank/DDBJ databases">
        <authorList>
            <person name="Guldener U."/>
        </authorList>
    </citation>
    <scope>NUCLEOTIDE SEQUENCE [LARGE SCALE GENOMIC DNA]</scope>
</reference>
<dbReference type="EMBL" id="FJVC01000377">
    <property type="protein sequence ID" value="CZT49369.1"/>
    <property type="molecule type" value="Genomic_DNA"/>
</dbReference>
<dbReference type="AlphaFoldDB" id="A0A1E1MJV8"/>
<protein>
    <submittedName>
        <fullName evidence="2">Uncharacterized protein</fullName>
    </submittedName>
</protein>
<organism evidence="2 3">
    <name type="scientific">Rhynchosporium secalis</name>
    <name type="common">Barley scald fungus</name>
    <dbReference type="NCBI Taxonomy" id="38038"/>
    <lineage>
        <taxon>Eukaryota</taxon>
        <taxon>Fungi</taxon>
        <taxon>Dikarya</taxon>
        <taxon>Ascomycota</taxon>
        <taxon>Pezizomycotina</taxon>
        <taxon>Leotiomycetes</taxon>
        <taxon>Helotiales</taxon>
        <taxon>Ploettnerulaceae</taxon>
        <taxon>Rhynchosporium</taxon>
    </lineage>
</organism>